<name>A0ABY7GNV1_9GAMM</name>
<gene>
    <name evidence="2" type="ORF">NM686_006570</name>
</gene>
<feature type="region of interest" description="Disordered" evidence="1">
    <location>
        <begin position="124"/>
        <end position="147"/>
    </location>
</feature>
<dbReference type="RefSeq" id="WP_255187082.1">
    <property type="nucleotide sequence ID" value="NZ_CP113517.1"/>
</dbReference>
<accession>A0ABY7GNV1</accession>
<dbReference type="Proteomes" id="UP001162780">
    <property type="component" value="Chromosome"/>
</dbReference>
<evidence type="ECO:0000313" key="2">
    <source>
        <dbReference type="EMBL" id="WAR46177.1"/>
    </source>
</evidence>
<keyword evidence="3" id="KW-1185">Reference proteome</keyword>
<proteinExistence type="predicted"/>
<reference evidence="2" key="1">
    <citation type="submission" date="2022-11" db="EMBL/GenBank/DDBJ databases">
        <title>Methylomonas rapida sp. nov., Carotenoid-Producing Obligate Methanotrophs with High Growth Characteristics and Biotechnological Potential.</title>
        <authorList>
            <person name="Tikhonova E.N."/>
            <person name="Suleimanov R.Z."/>
            <person name="Miroshnikov K."/>
            <person name="Oshkin I.Y."/>
            <person name="Belova S.E."/>
            <person name="Danilova O.V."/>
            <person name="Ashikhmin A."/>
            <person name="Konopkin A."/>
            <person name="But S.Y."/>
            <person name="Khmelenina V.N."/>
            <person name="Kuznetsov N."/>
            <person name="Pimenov N.V."/>
            <person name="Dedysh S.N."/>
        </authorList>
    </citation>
    <scope>NUCLEOTIDE SEQUENCE</scope>
    <source>
        <strain evidence="2">MP1</strain>
    </source>
</reference>
<organism evidence="2 3">
    <name type="scientific">Methylomonas rapida</name>
    <dbReference type="NCBI Taxonomy" id="2963939"/>
    <lineage>
        <taxon>Bacteria</taxon>
        <taxon>Pseudomonadati</taxon>
        <taxon>Pseudomonadota</taxon>
        <taxon>Gammaproteobacteria</taxon>
        <taxon>Methylococcales</taxon>
        <taxon>Methylococcaceae</taxon>
        <taxon>Methylomonas</taxon>
    </lineage>
</organism>
<sequence length="393" mass="43933">MKKPAGKAPFNVALYGMDPRSYKTMELYLKGPCRGMAIVVDPADADIDIIDADFATAGEILQKRRQQAPGRPIILLSLQTLNLENTYFVQKPVKAEQLLAVFTRIKSADLEAKNKPVMLAKPAATTVAESKTEPAGEVMTSPRLDQPRTQKRALFEDNEGGYATFLGTLSGIDFDDPEQLRTASFDPRLYFLSYVQSAYRVACHEKRALQLNSVWKPVLIFPDSHQVWLDADDKQLRAFAGVEQNKIFAGNIGVIPIEAETVKATKELDKFQDMDAFLWKLTIWTSKGRFPFGLDLNHPVYLKHWPNFTRLLLTPDALRIAALLVQGPRTPLDIIKVLNVSPQYVFAFISASLGLGMLGKSERRADEIIVAEPPKHAKRQGLLAKILNKLRSD</sequence>
<protein>
    <submittedName>
        <fullName evidence="2">Uncharacterized protein</fullName>
    </submittedName>
</protein>
<evidence type="ECO:0000256" key="1">
    <source>
        <dbReference type="SAM" id="MobiDB-lite"/>
    </source>
</evidence>
<dbReference type="EMBL" id="CP113517">
    <property type="protein sequence ID" value="WAR46177.1"/>
    <property type="molecule type" value="Genomic_DNA"/>
</dbReference>
<evidence type="ECO:0000313" key="3">
    <source>
        <dbReference type="Proteomes" id="UP001162780"/>
    </source>
</evidence>